<reference evidence="1" key="1">
    <citation type="journal article" date="2021" name="Front. Microbiol.">
        <title>Comprehensive Comparative Genomics and Phenotyping of Methylobacterium Species.</title>
        <authorList>
            <person name="Alessa O."/>
            <person name="Ogura Y."/>
            <person name="Fujitani Y."/>
            <person name="Takami H."/>
            <person name="Hayashi T."/>
            <person name="Sahin N."/>
            <person name="Tani A."/>
        </authorList>
    </citation>
    <scope>NUCLEOTIDE SEQUENCE</scope>
    <source>
        <strain evidence="1">LMG 23639</strain>
    </source>
</reference>
<evidence type="ECO:0000313" key="1">
    <source>
        <dbReference type="EMBL" id="GJE05275.1"/>
    </source>
</evidence>
<dbReference type="Pfam" id="PF24702">
    <property type="entry name" value="DUF7665"/>
    <property type="match status" value="1"/>
</dbReference>
<sequence length="151" mass="17126">MTPDRAQLERDLAAPLFTEGAARGRWRLITVAWPHAIFGITARDKREFVLRLECSGYPAEPPTGGLWDLTNGTILAPALWPRGDAVFSGTFRWDWHAGAAMYFPLDRLSRMGHADWASTHPHMAWKPERGIVQYISEIHRYLNSRGYHGIA</sequence>
<organism evidence="1 2">
    <name type="scientific">Methylobacterium jeotgali</name>
    <dbReference type="NCBI Taxonomy" id="381630"/>
    <lineage>
        <taxon>Bacteria</taxon>
        <taxon>Pseudomonadati</taxon>
        <taxon>Pseudomonadota</taxon>
        <taxon>Alphaproteobacteria</taxon>
        <taxon>Hyphomicrobiales</taxon>
        <taxon>Methylobacteriaceae</taxon>
        <taxon>Methylobacterium</taxon>
    </lineage>
</organism>
<keyword evidence="2" id="KW-1185">Reference proteome</keyword>
<dbReference type="EMBL" id="BPQR01000010">
    <property type="protein sequence ID" value="GJE05275.1"/>
    <property type="molecule type" value="Genomic_DNA"/>
</dbReference>
<dbReference type="RefSeq" id="WP_238273966.1">
    <property type="nucleotide sequence ID" value="NZ_BPQR01000010.1"/>
</dbReference>
<dbReference type="Proteomes" id="UP001055102">
    <property type="component" value="Unassembled WGS sequence"/>
</dbReference>
<dbReference type="InterPro" id="IPR056082">
    <property type="entry name" value="BilB-like"/>
</dbReference>
<protein>
    <submittedName>
        <fullName evidence="1">Uncharacterized protein</fullName>
    </submittedName>
</protein>
<reference evidence="1" key="2">
    <citation type="submission" date="2021-08" db="EMBL/GenBank/DDBJ databases">
        <authorList>
            <person name="Tani A."/>
            <person name="Ola A."/>
            <person name="Ogura Y."/>
            <person name="Katsura K."/>
            <person name="Hayashi T."/>
        </authorList>
    </citation>
    <scope>NUCLEOTIDE SEQUENCE</scope>
    <source>
        <strain evidence="1">LMG 23639</strain>
    </source>
</reference>
<evidence type="ECO:0000313" key="2">
    <source>
        <dbReference type="Proteomes" id="UP001055102"/>
    </source>
</evidence>
<proteinExistence type="predicted"/>
<name>A0ABQ4SS00_9HYPH</name>
<gene>
    <name evidence="1" type="ORF">AOPFMNJM_0573</name>
</gene>
<accession>A0ABQ4SS00</accession>
<comment type="caution">
    <text evidence="1">The sequence shown here is derived from an EMBL/GenBank/DDBJ whole genome shotgun (WGS) entry which is preliminary data.</text>
</comment>